<dbReference type="SUPFAM" id="SSF102198">
    <property type="entry name" value="Putative cyclase"/>
    <property type="match status" value="1"/>
</dbReference>
<dbReference type="AlphaFoldDB" id="X1B5R3"/>
<dbReference type="GO" id="GO:0019441">
    <property type="term" value="P:L-tryptophan catabolic process to kynurenine"/>
    <property type="evidence" value="ECO:0007669"/>
    <property type="project" value="InterPro"/>
</dbReference>
<name>X1B5R3_9ZZZZ</name>
<dbReference type="GO" id="GO:0004061">
    <property type="term" value="F:arylformamidase activity"/>
    <property type="evidence" value="ECO:0007669"/>
    <property type="project" value="InterPro"/>
</dbReference>
<sequence>LEENKPHIPENLPYLNKEAADFITSFNQIKVIGIDSLTVDPVGSHVAHQALKSTLIVESLVNLHEIPSESRLNFNLQTTPLRIVGATGGPVVAYVYIQL</sequence>
<proteinExistence type="predicted"/>
<protein>
    <recommendedName>
        <fullName evidence="2">Cyclase family protein</fullName>
    </recommendedName>
</protein>
<dbReference type="Gene3D" id="3.50.30.50">
    <property type="entry name" value="Putative cyclase"/>
    <property type="match status" value="1"/>
</dbReference>
<dbReference type="EMBL" id="BART01025901">
    <property type="protein sequence ID" value="GAG91059.1"/>
    <property type="molecule type" value="Genomic_DNA"/>
</dbReference>
<dbReference type="InterPro" id="IPR037175">
    <property type="entry name" value="KFase_sf"/>
</dbReference>
<feature type="non-terminal residue" evidence="1">
    <location>
        <position position="1"/>
    </location>
</feature>
<evidence type="ECO:0008006" key="2">
    <source>
        <dbReference type="Google" id="ProtNLM"/>
    </source>
</evidence>
<evidence type="ECO:0000313" key="1">
    <source>
        <dbReference type="EMBL" id="GAG91059.1"/>
    </source>
</evidence>
<organism evidence="1">
    <name type="scientific">marine sediment metagenome</name>
    <dbReference type="NCBI Taxonomy" id="412755"/>
    <lineage>
        <taxon>unclassified sequences</taxon>
        <taxon>metagenomes</taxon>
        <taxon>ecological metagenomes</taxon>
    </lineage>
</organism>
<comment type="caution">
    <text evidence="1">The sequence shown here is derived from an EMBL/GenBank/DDBJ whole genome shotgun (WGS) entry which is preliminary data.</text>
</comment>
<accession>X1B5R3</accession>
<reference evidence="1" key="1">
    <citation type="journal article" date="2014" name="Front. Microbiol.">
        <title>High frequency of phylogenetically diverse reductive dehalogenase-homologous genes in deep subseafloor sedimentary metagenomes.</title>
        <authorList>
            <person name="Kawai M."/>
            <person name="Futagami T."/>
            <person name="Toyoda A."/>
            <person name="Takaki Y."/>
            <person name="Nishi S."/>
            <person name="Hori S."/>
            <person name="Arai W."/>
            <person name="Tsubouchi T."/>
            <person name="Morono Y."/>
            <person name="Uchiyama I."/>
            <person name="Ito T."/>
            <person name="Fujiyama A."/>
            <person name="Inagaki F."/>
            <person name="Takami H."/>
        </authorList>
    </citation>
    <scope>NUCLEOTIDE SEQUENCE</scope>
    <source>
        <strain evidence="1">Expedition CK06-06</strain>
    </source>
</reference>
<gene>
    <name evidence="1" type="ORF">S01H4_46363</name>
</gene>